<gene>
    <name evidence="2" type="ORF">DSCA_07910</name>
</gene>
<feature type="domain" description="Putative regulatory protein FmdB zinc ribbon" evidence="1">
    <location>
        <begin position="1"/>
        <end position="42"/>
    </location>
</feature>
<dbReference type="RefSeq" id="WP_155315187.1">
    <property type="nucleotide sequence ID" value="NZ_AP021874.1"/>
</dbReference>
<dbReference type="Proteomes" id="UP000427906">
    <property type="component" value="Chromosome"/>
</dbReference>
<name>A0A5K7YJC8_9BACT</name>
<dbReference type="KEGG" id="dalk:DSCA_07910"/>
<evidence type="ECO:0000259" key="1">
    <source>
        <dbReference type="SMART" id="SM00834"/>
    </source>
</evidence>
<dbReference type="InterPro" id="IPR013429">
    <property type="entry name" value="Regulatory_FmdB_Zinc_ribbon"/>
</dbReference>
<organism evidence="2 3">
    <name type="scientific">Desulfosarcina alkanivorans</name>
    <dbReference type="NCBI Taxonomy" id="571177"/>
    <lineage>
        <taxon>Bacteria</taxon>
        <taxon>Pseudomonadati</taxon>
        <taxon>Thermodesulfobacteriota</taxon>
        <taxon>Desulfobacteria</taxon>
        <taxon>Desulfobacterales</taxon>
        <taxon>Desulfosarcinaceae</taxon>
        <taxon>Desulfosarcina</taxon>
    </lineage>
</organism>
<dbReference type="Pfam" id="PF09723">
    <property type="entry name" value="Zn_ribbon_8"/>
    <property type="match status" value="1"/>
</dbReference>
<dbReference type="OrthoDB" id="9813321at2"/>
<reference evidence="2 3" key="1">
    <citation type="submission" date="2019-11" db="EMBL/GenBank/DDBJ databases">
        <title>Comparative genomics of hydrocarbon-degrading Desulfosarcina strains.</title>
        <authorList>
            <person name="Watanabe M."/>
            <person name="Kojima H."/>
            <person name="Fukui M."/>
        </authorList>
    </citation>
    <scope>NUCLEOTIDE SEQUENCE [LARGE SCALE GENOMIC DNA]</scope>
    <source>
        <strain evidence="2 3">PL12</strain>
    </source>
</reference>
<evidence type="ECO:0000313" key="2">
    <source>
        <dbReference type="EMBL" id="BBO66861.1"/>
    </source>
</evidence>
<dbReference type="EMBL" id="AP021874">
    <property type="protein sequence ID" value="BBO66861.1"/>
    <property type="molecule type" value="Genomic_DNA"/>
</dbReference>
<protein>
    <recommendedName>
        <fullName evidence="1">Putative regulatory protein FmdB zinc ribbon domain-containing protein</fullName>
    </recommendedName>
</protein>
<proteinExistence type="predicted"/>
<dbReference type="SMART" id="SM00834">
    <property type="entry name" value="CxxC_CXXC_SSSS"/>
    <property type="match status" value="1"/>
</dbReference>
<accession>A0A5K7YJC8</accession>
<dbReference type="AlphaFoldDB" id="A0A5K7YJC8"/>
<keyword evidence="3" id="KW-1185">Reference proteome</keyword>
<evidence type="ECO:0000313" key="3">
    <source>
        <dbReference type="Proteomes" id="UP000427906"/>
    </source>
</evidence>
<sequence>MPIFEYQCKACCHQFEQLVFASDTEPPVCPACNCHDVEKLMSAGAVRPNGIPSGSGGFAPPPCKPSAGG</sequence>
<dbReference type="NCBIfam" id="TIGR02605">
    <property type="entry name" value="CxxC_CxxC_SSSS"/>
    <property type="match status" value="1"/>
</dbReference>